<reference evidence="1 2" key="2">
    <citation type="journal article" date="2022" name="Mol. Ecol. Resour.">
        <title>The genomes of chicory, endive, great burdock and yacon provide insights into Asteraceae paleo-polyploidization history and plant inulin production.</title>
        <authorList>
            <person name="Fan W."/>
            <person name="Wang S."/>
            <person name="Wang H."/>
            <person name="Wang A."/>
            <person name="Jiang F."/>
            <person name="Liu H."/>
            <person name="Zhao H."/>
            <person name="Xu D."/>
            <person name="Zhang Y."/>
        </authorList>
    </citation>
    <scope>NUCLEOTIDE SEQUENCE [LARGE SCALE GENOMIC DNA]</scope>
    <source>
        <strain evidence="2">cv. Niubang</strain>
    </source>
</reference>
<sequence length="152" mass="16869">MNHKQANIPFSWEMIPGVPKFMASPVADKEVIDQKDGLAPPPPPPPPPGCFREPVMRRSVSLSRKIFWREEDPFLVAFKECSKDYKVKSGDQMKKRFGIGNKVSFLWCSCSFDVEDGNLRTRPVAAACGGGSPVIPREGVQGLIGMHKGLRK</sequence>
<evidence type="ECO:0000313" key="1">
    <source>
        <dbReference type="EMBL" id="KAI3669733.1"/>
    </source>
</evidence>
<accession>A0ACB8XNT6</accession>
<protein>
    <submittedName>
        <fullName evidence="1">Uncharacterized protein</fullName>
    </submittedName>
</protein>
<gene>
    <name evidence="1" type="ORF">L6452_41105</name>
</gene>
<organism evidence="1 2">
    <name type="scientific">Arctium lappa</name>
    <name type="common">Greater burdock</name>
    <name type="synonym">Lappa major</name>
    <dbReference type="NCBI Taxonomy" id="4217"/>
    <lineage>
        <taxon>Eukaryota</taxon>
        <taxon>Viridiplantae</taxon>
        <taxon>Streptophyta</taxon>
        <taxon>Embryophyta</taxon>
        <taxon>Tracheophyta</taxon>
        <taxon>Spermatophyta</taxon>
        <taxon>Magnoliopsida</taxon>
        <taxon>eudicotyledons</taxon>
        <taxon>Gunneridae</taxon>
        <taxon>Pentapetalae</taxon>
        <taxon>asterids</taxon>
        <taxon>campanulids</taxon>
        <taxon>Asterales</taxon>
        <taxon>Asteraceae</taxon>
        <taxon>Carduoideae</taxon>
        <taxon>Cardueae</taxon>
        <taxon>Arctiinae</taxon>
        <taxon>Arctium</taxon>
    </lineage>
</organism>
<proteinExistence type="predicted"/>
<keyword evidence="2" id="KW-1185">Reference proteome</keyword>
<comment type="caution">
    <text evidence="1">The sequence shown here is derived from an EMBL/GenBank/DDBJ whole genome shotgun (WGS) entry which is preliminary data.</text>
</comment>
<dbReference type="Proteomes" id="UP001055879">
    <property type="component" value="Linkage Group LG16"/>
</dbReference>
<reference evidence="2" key="1">
    <citation type="journal article" date="2022" name="Mol. Ecol. Resour.">
        <title>The genomes of chicory, endive, great burdock and yacon provide insights into Asteraceae palaeo-polyploidization history and plant inulin production.</title>
        <authorList>
            <person name="Fan W."/>
            <person name="Wang S."/>
            <person name="Wang H."/>
            <person name="Wang A."/>
            <person name="Jiang F."/>
            <person name="Liu H."/>
            <person name="Zhao H."/>
            <person name="Xu D."/>
            <person name="Zhang Y."/>
        </authorList>
    </citation>
    <scope>NUCLEOTIDE SEQUENCE [LARGE SCALE GENOMIC DNA]</scope>
    <source>
        <strain evidence="2">cv. Niubang</strain>
    </source>
</reference>
<evidence type="ECO:0000313" key="2">
    <source>
        <dbReference type="Proteomes" id="UP001055879"/>
    </source>
</evidence>
<name>A0ACB8XNT6_ARCLA</name>
<dbReference type="EMBL" id="CM042062">
    <property type="protein sequence ID" value="KAI3669733.1"/>
    <property type="molecule type" value="Genomic_DNA"/>
</dbReference>